<keyword evidence="1" id="KW-0238">DNA-binding</keyword>
<dbReference type="InterPro" id="IPR001387">
    <property type="entry name" value="Cro/C1-type_HTH"/>
</dbReference>
<gene>
    <name evidence="3" type="ORF">HMI49_24980</name>
</gene>
<dbReference type="InterPro" id="IPR010982">
    <property type="entry name" value="Lambda_DNA-bd_dom_sf"/>
</dbReference>
<dbReference type="PANTHER" id="PTHR46797:SF1">
    <property type="entry name" value="METHYLPHOSPHONATE SYNTHASE"/>
    <property type="match status" value="1"/>
</dbReference>
<sequence length="119" mass="13192">MNEELAITIGSAARAAREEQGLTQAEVGPRVGLLSTVYSRLERGKMLPSVPTLYRLCTELRVSPEDMLGLTALVRGRKGQRPRAREDEAPALRRLLYLARKLDAEKLEALLHVATALTR</sequence>
<reference evidence="3 4" key="1">
    <citation type="submission" date="2020-05" db="EMBL/GenBank/DDBJ databases">
        <authorList>
            <person name="Whitworth D."/>
        </authorList>
    </citation>
    <scope>NUCLEOTIDE SEQUENCE [LARGE SCALE GENOMIC DNA]</scope>
    <source>
        <strain evidence="3 4">AB043B</strain>
    </source>
</reference>
<organism evidence="3 4">
    <name type="scientific">Corallococcus exercitus</name>
    <dbReference type="NCBI Taxonomy" id="2316736"/>
    <lineage>
        <taxon>Bacteria</taxon>
        <taxon>Pseudomonadati</taxon>
        <taxon>Myxococcota</taxon>
        <taxon>Myxococcia</taxon>
        <taxon>Myxococcales</taxon>
        <taxon>Cystobacterineae</taxon>
        <taxon>Myxococcaceae</taxon>
        <taxon>Corallococcus</taxon>
    </lineage>
</organism>
<proteinExistence type="predicted"/>
<evidence type="ECO:0000259" key="2">
    <source>
        <dbReference type="PROSITE" id="PS50943"/>
    </source>
</evidence>
<keyword evidence="4" id="KW-1185">Reference proteome</keyword>
<evidence type="ECO:0000256" key="1">
    <source>
        <dbReference type="ARBA" id="ARBA00023125"/>
    </source>
</evidence>
<dbReference type="GO" id="GO:0003700">
    <property type="term" value="F:DNA-binding transcription factor activity"/>
    <property type="evidence" value="ECO:0007669"/>
    <property type="project" value="TreeGrafter"/>
</dbReference>
<evidence type="ECO:0000313" key="3">
    <source>
        <dbReference type="EMBL" id="NOK36467.1"/>
    </source>
</evidence>
<dbReference type="AlphaFoldDB" id="A0A3A8IG42"/>
<feature type="domain" description="HTH cro/C1-type" evidence="2">
    <location>
        <begin position="14"/>
        <end position="67"/>
    </location>
</feature>
<dbReference type="PROSITE" id="PS50943">
    <property type="entry name" value="HTH_CROC1"/>
    <property type="match status" value="1"/>
</dbReference>
<name>A0A3A8IG42_9BACT</name>
<dbReference type="EMBL" id="JABFJV010000164">
    <property type="protein sequence ID" value="NOK36467.1"/>
    <property type="molecule type" value="Genomic_DNA"/>
</dbReference>
<dbReference type="GO" id="GO:0005829">
    <property type="term" value="C:cytosol"/>
    <property type="evidence" value="ECO:0007669"/>
    <property type="project" value="TreeGrafter"/>
</dbReference>
<accession>A0A3A8IG42</accession>
<dbReference type="SMART" id="SM00530">
    <property type="entry name" value="HTH_XRE"/>
    <property type="match status" value="1"/>
</dbReference>
<protein>
    <submittedName>
        <fullName evidence="3">Helix-turn-helix transcriptional regulator</fullName>
    </submittedName>
</protein>
<dbReference type="GO" id="GO:0003677">
    <property type="term" value="F:DNA binding"/>
    <property type="evidence" value="ECO:0007669"/>
    <property type="project" value="UniProtKB-KW"/>
</dbReference>
<dbReference type="Pfam" id="PF01381">
    <property type="entry name" value="HTH_3"/>
    <property type="match status" value="1"/>
</dbReference>
<dbReference type="Gene3D" id="1.10.260.40">
    <property type="entry name" value="lambda repressor-like DNA-binding domains"/>
    <property type="match status" value="1"/>
</dbReference>
<dbReference type="Proteomes" id="UP000563426">
    <property type="component" value="Unassembled WGS sequence"/>
</dbReference>
<dbReference type="CDD" id="cd00093">
    <property type="entry name" value="HTH_XRE"/>
    <property type="match status" value="1"/>
</dbReference>
<dbReference type="OrthoDB" id="5513395at2"/>
<dbReference type="PANTHER" id="PTHR46797">
    <property type="entry name" value="HTH-TYPE TRANSCRIPTIONAL REGULATOR"/>
    <property type="match status" value="1"/>
</dbReference>
<dbReference type="SUPFAM" id="SSF47413">
    <property type="entry name" value="lambda repressor-like DNA-binding domains"/>
    <property type="match status" value="1"/>
</dbReference>
<comment type="caution">
    <text evidence="3">The sequence shown here is derived from an EMBL/GenBank/DDBJ whole genome shotgun (WGS) entry which is preliminary data.</text>
</comment>
<evidence type="ECO:0000313" key="4">
    <source>
        <dbReference type="Proteomes" id="UP000563426"/>
    </source>
</evidence>
<dbReference type="RefSeq" id="WP_120524204.1">
    <property type="nucleotide sequence ID" value="NZ_JABFJV010000164.1"/>
</dbReference>
<dbReference type="InterPro" id="IPR050807">
    <property type="entry name" value="TransReg_Diox_bact_type"/>
</dbReference>